<reference evidence="3 4" key="1">
    <citation type="journal article" date="2012" name="J. Bacteriol.">
        <title>Draft Genome Sequence of the Purple Photosynthetic Bacterium Phaeospirillum molischianum DSM120, a Particularly Versatile Bacterium.</title>
        <authorList>
            <person name="Duquesne K."/>
            <person name="Prima V."/>
            <person name="Ji B."/>
            <person name="Rouy Z."/>
            <person name="Medigue C."/>
            <person name="Talla E."/>
            <person name="Sturgis J.N."/>
        </authorList>
    </citation>
    <scope>NUCLEOTIDE SEQUENCE [LARGE SCALE GENOMIC DNA]</scope>
    <source>
        <strain evidence="4">DSM120</strain>
    </source>
</reference>
<dbReference type="Pfam" id="PF09374">
    <property type="entry name" value="PG_binding_3"/>
    <property type="match status" value="1"/>
</dbReference>
<comment type="caution">
    <text evidence="3">The sequence shown here is derived from an EMBL/GenBank/DDBJ whole genome shotgun (WGS) entry which is preliminary data.</text>
</comment>
<dbReference type="STRING" id="1150626.PHAMO_80098"/>
<dbReference type="InterPro" id="IPR018247">
    <property type="entry name" value="EF_Hand_1_Ca_BS"/>
</dbReference>
<proteinExistence type="predicted"/>
<dbReference type="Proteomes" id="UP000004169">
    <property type="component" value="Unassembled WGS sequence"/>
</dbReference>
<dbReference type="SUPFAM" id="SSF53955">
    <property type="entry name" value="Lysozyme-like"/>
    <property type="match status" value="1"/>
</dbReference>
<dbReference type="eggNOG" id="COG3926">
    <property type="taxonomic scope" value="Bacteria"/>
</dbReference>
<dbReference type="Gene3D" id="1.20.141.10">
    <property type="entry name" value="Chitosanase, subunit A, domain 1"/>
    <property type="match status" value="1"/>
</dbReference>
<sequence length="176" mass="18824">MATEIVVREGGLSKNRNDRGGITNFGVSLRYARGKGLVMDLNHDGVVDEKDILLVTPPRAIELFVEDFFTAPHFDKLPESVQEQMFDMAVNFGPGGAGIVLQRALNALGYGPLAEDGGVGPKTQTAATLADAADRRGLVNGVVAARIARFNAIAKSDPGQIEFLAGWIKRANSFKV</sequence>
<dbReference type="EMBL" id="CAHP01000060">
    <property type="protein sequence ID" value="CCG43307.1"/>
    <property type="molecule type" value="Genomic_DNA"/>
</dbReference>
<dbReference type="PROSITE" id="PS00018">
    <property type="entry name" value="EF_HAND_1"/>
    <property type="match status" value="1"/>
</dbReference>
<protein>
    <submittedName>
        <fullName evidence="3">Uncharacterized protein</fullName>
    </submittedName>
</protein>
<dbReference type="InterPro" id="IPR008565">
    <property type="entry name" value="TtsA-like_GH18_dom"/>
</dbReference>
<dbReference type="AlphaFoldDB" id="H8FY69"/>
<evidence type="ECO:0000259" key="1">
    <source>
        <dbReference type="Pfam" id="PF05838"/>
    </source>
</evidence>
<gene>
    <name evidence="3" type="ORF">PHAMO_80098</name>
</gene>
<feature type="domain" description="TtsA-like Glycoside hydrolase family 108" evidence="1">
    <location>
        <begin position="3"/>
        <end position="93"/>
    </location>
</feature>
<dbReference type="InterPro" id="IPR018537">
    <property type="entry name" value="Peptidoglycan-bd_3"/>
</dbReference>
<keyword evidence="4" id="KW-1185">Reference proteome</keyword>
<feature type="domain" description="Peptidoglycan binding" evidence="2">
    <location>
        <begin position="100"/>
        <end position="171"/>
    </location>
</feature>
<dbReference type="Pfam" id="PF05838">
    <property type="entry name" value="Glyco_hydro_108"/>
    <property type="match status" value="1"/>
</dbReference>
<dbReference type="RefSeq" id="WP_002731388.1">
    <property type="nucleotide sequence ID" value="NZ_CAHP01000060.1"/>
</dbReference>
<dbReference type="InterPro" id="IPR023346">
    <property type="entry name" value="Lysozyme-like_dom_sf"/>
</dbReference>
<evidence type="ECO:0000259" key="2">
    <source>
        <dbReference type="Pfam" id="PF09374"/>
    </source>
</evidence>
<name>H8FY69_MAGML</name>
<accession>H8FY69</accession>
<evidence type="ECO:0000313" key="4">
    <source>
        <dbReference type="Proteomes" id="UP000004169"/>
    </source>
</evidence>
<organism evidence="3 4">
    <name type="scientific">Magnetospirillum molischianum DSM 120</name>
    <dbReference type="NCBI Taxonomy" id="1150626"/>
    <lineage>
        <taxon>Bacteria</taxon>
        <taxon>Pseudomonadati</taxon>
        <taxon>Pseudomonadota</taxon>
        <taxon>Alphaproteobacteria</taxon>
        <taxon>Rhodospirillales</taxon>
        <taxon>Rhodospirillaceae</taxon>
        <taxon>Magnetospirillum</taxon>
    </lineage>
</organism>
<evidence type="ECO:0000313" key="3">
    <source>
        <dbReference type="EMBL" id="CCG43307.1"/>
    </source>
</evidence>